<organism evidence="1 2">
    <name type="scientific">Rhizopus microsporus ATCC 52813</name>
    <dbReference type="NCBI Taxonomy" id="1340429"/>
    <lineage>
        <taxon>Eukaryota</taxon>
        <taxon>Fungi</taxon>
        <taxon>Fungi incertae sedis</taxon>
        <taxon>Mucoromycota</taxon>
        <taxon>Mucoromycotina</taxon>
        <taxon>Mucoromycetes</taxon>
        <taxon>Mucorales</taxon>
        <taxon>Mucorineae</taxon>
        <taxon>Rhizopodaceae</taxon>
        <taxon>Rhizopus</taxon>
    </lineage>
</organism>
<evidence type="ECO:0000313" key="1">
    <source>
        <dbReference type="EMBL" id="PHZ07837.1"/>
    </source>
</evidence>
<dbReference type="Proteomes" id="UP000242254">
    <property type="component" value="Unassembled WGS sequence"/>
</dbReference>
<proteinExistence type="predicted"/>
<accession>A0A2G4SGE2</accession>
<dbReference type="AlphaFoldDB" id="A0A2G4SGE2"/>
<protein>
    <submittedName>
        <fullName evidence="1">Uncharacterized protein</fullName>
    </submittedName>
</protein>
<reference evidence="1 2" key="1">
    <citation type="journal article" date="2016" name="Proc. Natl. Acad. Sci. U.S.A.">
        <title>Lipid metabolic changes in an early divergent fungus govern the establishment of a mutualistic symbiosis with endobacteria.</title>
        <authorList>
            <person name="Lastovetsky O.A."/>
            <person name="Gaspar M.L."/>
            <person name="Mondo S.J."/>
            <person name="LaButti K.M."/>
            <person name="Sandor L."/>
            <person name="Grigoriev I.V."/>
            <person name="Henry S.A."/>
            <person name="Pawlowska T.E."/>
        </authorList>
    </citation>
    <scope>NUCLEOTIDE SEQUENCE [LARGE SCALE GENOMIC DNA]</scope>
    <source>
        <strain evidence="1 2">ATCC 52813</strain>
    </source>
</reference>
<keyword evidence="2" id="KW-1185">Reference proteome</keyword>
<evidence type="ECO:0000313" key="2">
    <source>
        <dbReference type="Proteomes" id="UP000242254"/>
    </source>
</evidence>
<gene>
    <name evidence="1" type="ORF">RHIMIDRAFT_82659</name>
</gene>
<sequence>MHFSFTYDVGMFACCSKSLLSANISEQNGQGYFLTWSGRFGANTWCTQKYTNTTGATSTHYL</sequence>
<dbReference type="EMBL" id="KZ303870">
    <property type="protein sequence ID" value="PHZ07837.1"/>
    <property type="molecule type" value="Genomic_DNA"/>
</dbReference>
<name>A0A2G4SGE2_RHIZD</name>
<dbReference type="RefSeq" id="XP_023461545.1">
    <property type="nucleotide sequence ID" value="XM_023615750.1"/>
</dbReference>
<dbReference type="GeneID" id="35446738"/>